<proteinExistence type="predicted"/>
<accession>A0A6H5GRY5</accession>
<dbReference type="EMBL" id="CADCXU010016182">
    <property type="protein sequence ID" value="CAB0005291.1"/>
    <property type="molecule type" value="Genomic_DNA"/>
</dbReference>
<name>A0A6H5GRY5_9HEMI</name>
<reference evidence="1 2" key="1">
    <citation type="submission" date="2020-02" db="EMBL/GenBank/DDBJ databases">
        <authorList>
            <person name="Ferguson B K."/>
        </authorList>
    </citation>
    <scope>NUCLEOTIDE SEQUENCE [LARGE SCALE GENOMIC DNA]</scope>
</reference>
<keyword evidence="2" id="KW-1185">Reference proteome</keyword>
<evidence type="ECO:0000313" key="1">
    <source>
        <dbReference type="EMBL" id="CAB0005291.1"/>
    </source>
</evidence>
<gene>
    <name evidence="1" type="ORF">NTEN_LOCUS10768</name>
</gene>
<organism evidence="1 2">
    <name type="scientific">Nesidiocoris tenuis</name>
    <dbReference type="NCBI Taxonomy" id="355587"/>
    <lineage>
        <taxon>Eukaryota</taxon>
        <taxon>Metazoa</taxon>
        <taxon>Ecdysozoa</taxon>
        <taxon>Arthropoda</taxon>
        <taxon>Hexapoda</taxon>
        <taxon>Insecta</taxon>
        <taxon>Pterygota</taxon>
        <taxon>Neoptera</taxon>
        <taxon>Paraneoptera</taxon>
        <taxon>Hemiptera</taxon>
        <taxon>Heteroptera</taxon>
        <taxon>Panheteroptera</taxon>
        <taxon>Cimicomorpha</taxon>
        <taxon>Miridae</taxon>
        <taxon>Dicyphina</taxon>
        <taxon>Nesidiocoris</taxon>
    </lineage>
</organism>
<sequence>MNSHHNVNITFTKHWNGNVSRHCISIGYVSRGVQSDSAIKIPNEPEHVHQE</sequence>
<protein>
    <submittedName>
        <fullName evidence="1">Uncharacterized protein</fullName>
    </submittedName>
</protein>
<evidence type="ECO:0000313" key="2">
    <source>
        <dbReference type="Proteomes" id="UP000479000"/>
    </source>
</evidence>
<feature type="non-terminal residue" evidence="1">
    <location>
        <position position="51"/>
    </location>
</feature>
<dbReference type="AlphaFoldDB" id="A0A6H5GRY5"/>
<dbReference type="Proteomes" id="UP000479000">
    <property type="component" value="Unassembled WGS sequence"/>
</dbReference>